<keyword evidence="3 9" id="KW-0646">Protease inhibitor</keyword>
<protein>
    <submittedName>
        <fullName evidence="9">Kunitz-type serine protease inhibitor 2-like</fullName>
    </submittedName>
</protein>
<dbReference type="PRINTS" id="PR00759">
    <property type="entry name" value="BASICPTASE"/>
</dbReference>
<comment type="subcellular location">
    <subcellularLocation>
        <location evidence="1">Secreted</location>
    </subcellularLocation>
</comment>
<evidence type="ECO:0000256" key="1">
    <source>
        <dbReference type="ARBA" id="ARBA00004613"/>
    </source>
</evidence>
<organism evidence="8 9">
    <name type="scientific">Drosophila hydei</name>
    <name type="common">Fruit fly</name>
    <dbReference type="NCBI Taxonomy" id="7224"/>
    <lineage>
        <taxon>Eukaryota</taxon>
        <taxon>Metazoa</taxon>
        <taxon>Ecdysozoa</taxon>
        <taxon>Arthropoda</taxon>
        <taxon>Hexapoda</taxon>
        <taxon>Insecta</taxon>
        <taxon>Pterygota</taxon>
        <taxon>Neoptera</taxon>
        <taxon>Endopterygota</taxon>
        <taxon>Diptera</taxon>
        <taxon>Brachycera</taxon>
        <taxon>Muscomorpha</taxon>
        <taxon>Ephydroidea</taxon>
        <taxon>Drosophilidae</taxon>
        <taxon>Drosophila</taxon>
    </lineage>
</organism>
<name>A0A6J1LBC6_DROHY</name>
<evidence type="ECO:0000313" key="8">
    <source>
        <dbReference type="Proteomes" id="UP000504633"/>
    </source>
</evidence>
<dbReference type="KEGG" id="dhe:111594824"/>
<dbReference type="GO" id="GO:0004867">
    <property type="term" value="F:serine-type endopeptidase inhibitor activity"/>
    <property type="evidence" value="ECO:0007669"/>
    <property type="project" value="UniProtKB-KW"/>
</dbReference>
<feature type="signal peptide" evidence="6">
    <location>
        <begin position="1"/>
        <end position="25"/>
    </location>
</feature>
<dbReference type="SUPFAM" id="SSF57362">
    <property type="entry name" value="BPTI-like"/>
    <property type="match status" value="1"/>
</dbReference>
<evidence type="ECO:0000256" key="2">
    <source>
        <dbReference type="ARBA" id="ARBA00022525"/>
    </source>
</evidence>
<dbReference type="RefSeq" id="XP_023164057.1">
    <property type="nucleotide sequence ID" value="XM_023308289.2"/>
</dbReference>
<keyword evidence="2" id="KW-0964">Secreted</keyword>
<keyword evidence="4 9" id="KW-0722">Serine protease inhibitor</keyword>
<evidence type="ECO:0000256" key="6">
    <source>
        <dbReference type="SAM" id="SignalP"/>
    </source>
</evidence>
<evidence type="ECO:0000313" key="9">
    <source>
        <dbReference type="RefSeq" id="XP_023164057.1"/>
    </source>
</evidence>
<dbReference type="CDD" id="cd00109">
    <property type="entry name" value="Kunitz-type"/>
    <property type="match status" value="1"/>
</dbReference>
<dbReference type="OMA" id="ICMEPEA"/>
<evidence type="ECO:0000256" key="5">
    <source>
        <dbReference type="ARBA" id="ARBA00023157"/>
    </source>
</evidence>
<accession>A0A6J1LBC6</accession>
<dbReference type="InterPro" id="IPR036880">
    <property type="entry name" value="Kunitz_BPTI_sf"/>
</dbReference>
<dbReference type="Proteomes" id="UP000504633">
    <property type="component" value="Unplaced"/>
</dbReference>
<dbReference type="PANTHER" id="PTHR10083">
    <property type="entry name" value="KUNITZ-TYPE PROTEASE INHIBITOR-RELATED"/>
    <property type="match status" value="1"/>
</dbReference>
<proteinExistence type="predicted"/>
<dbReference type="Gene3D" id="4.10.410.10">
    <property type="entry name" value="Pancreatic trypsin inhibitor Kunitz domain"/>
    <property type="match status" value="1"/>
</dbReference>
<reference evidence="9" key="1">
    <citation type="submission" date="2025-08" db="UniProtKB">
        <authorList>
            <consortium name="RefSeq"/>
        </authorList>
    </citation>
    <scope>IDENTIFICATION</scope>
    <source>
        <strain evidence="9">15085-1641.00</strain>
        <tissue evidence="9">Whole body</tissue>
    </source>
</reference>
<keyword evidence="8" id="KW-1185">Reference proteome</keyword>
<keyword evidence="6" id="KW-0732">Signal</keyword>
<evidence type="ECO:0000256" key="4">
    <source>
        <dbReference type="ARBA" id="ARBA00022900"/>
    </source>
</evidence>
<evidence type="ECO:0000259" key="7">
    <source>
        <dbReference type="PROSITE" id="PS50279"/>
    </source>
</evidence>
<dbReference type="OrthoDB" id="4473401at2759"/>
<keyword evidence="5" id="KW-1015">Disulfide bond</keyword>
<dbReference type="InterPro" id="IPR002223">
    <property type="entry name" value="Kunitz_BPTI"/>
</dbReference>
<dbReference type="PROSITE" id="PS50279">
    <property type="entry name" value="BPTI_KUNITZ_2"/>
    <property type="match status" value="1"/>
</dbReference>
<dbReference type="SMART" id="SM00131">
    <property type="entry name" value="KU"/>
    <property type="match status" value="1"/>
</dbReference>
<dbReference type="PANTHER" id="PTHR10083:SF217">
    <property type="entry name" value="BOOPHILIN-H2"/>
    <property type="match status" value="1"/>
</dbReference>
<feature type="domain" description="BPTI/Kunitz inhibitor" evidence="7">
    <location>
        <begin position="35"/>
        <end position="85"/>
    </location>
</feature>
<sequence length="91" mass="10704">MKIASALYCFFALLMMSATERTALEQQIEFRNRICSAHPQYGKCNGHRRLWYYNPTYKHCQTFIHSNCGGNGNRFFSREQCLKFCVLPKLN</sequence>
<dbReference type="GeneID" id="111594824"/>
<dbReference type="GO" id="GO:0005615">
    <property type="term" value="C:extracellular space"/>
    <property type="evidence" value="ECO:0007669"/>
    <property type="project" value="TreeGrafter"/>
</dbReference>
<evidence type="ECO:0000256" key="3">
    <source>
        <dbReference type="ARBA" id="ARBA00022690"/>
    </source>
</evidence>
<feature type="chain" id="PRO_5026939281" evidence="6">
    <location>
        <begin position="26"/>
        <end position="91"/>
    </location>
</feature>
<dbReference type="InterPro" id="IPR050098">
    <property type="entry name" value="TFPI/VKTCI-like"/>
</dbReference>
<dbReference type="AlphaFoldDB" id="A0A6J1LBC6"/>
<gene>
    <name evidence="9" type="primary">LOC111594824</name>
</gene>
<dbReference type="Pfam" id="PF00014">
    <property type="entry name" value="Kunitz_BPTI"/>
    <property type="match status" value="1"/>
</dbReference>